<dbReference type="PANTHER" id="PTHR43284:SF1">
    <property type="entry name" value="ASPARAGINE SYNTHETASE"/>
    <property type="match status" value="1"/>
</dbReference>
<dbReference type="EC" id="6.3.5.4" evidence="2"/>
<dbReference type="PANTHER" id="PTHR43284">
    <property type="entry name" value="ASPARAGINE SYNTHETASE (GLUTAMINE-HYDROLYZING)"/>
    <property type="match status" value="1"/>
</dbReference>
<name>A0A2G6KBP7_9BACT</name>
<evidence type="ECO:0000256" key="1">
    <source>
        <dbReference type="ARBA" id="ARBA00005187"/>
    </source>
</evidence>
<evidence type="ECO:0000313" key="5">
    <source>
        <dbReference type="Proteomes" id="UP000230821"/>
    </source>
</evidence>
<dbReference type="GO" id="GO:0004066">
    <property type="term" value="F:asparagine synthase (glutamine-hydrolyzing) activity"/>
    <property type="evidence" value="ECO:0007669"/>
    <property type="project" value="UniProtKB-EC"/>
</dbReference>
<evidence type="ECO:0000256" key="2">
    <source>
        <dbReference type="ARBA" id="ARBA00012737"/>
    </source>
</evidence>
<dbReference type="AlphaFoldDB" id="A0A2G6KBP7"/>
<comment type="caution">
    <text evidence="4">The sequence shown here is derived from an EMBL/GenBank/DDBJ whole genome shotgun (WGS) entry which is preliminary data.</text>
</comment>
<dbReference type="EMBL" id="PDSK01000103">
    <property type="protein sequence ID" value="PIE33098.1"/>
    <property type="molecule type" value="Genomic_DNA"/>
</dbReference>
<sequence length="621" mass="70911">MQEFLLLIGDHLEQDQLNHYIKKANLYFRKFDIDMTSTTYRRNNFAFVGFVNEKTKEEPFEDRNTGSFLACLGTWFFREEANDPQKNLSVLFNKFLQNTKQVPVEIEGAYNLIFYNAPDRTLNVVTDRIGLAPVYTRRIGSMEVIGSSCLLLASLEHFEVDPVGLQEFLLANKLFGSTTLFEDIKKLEPGSIFEFTEAGRQLKSYWSLPCHNGKNKLSTSEKVELLTAELHKVMRGIGALFKYPAADLTGGWDSRTATIMMPGNIPKFATVTAGQANNDDVIIAKQIAQIFAVPHYYHVPFVASESFSVAMYSEYLKKSLFLTDGNMSAPLYVNTYINQAKNLTYGVDITLNGSGGELYRSYWWDPARLYHSDLKQFKIYIPGVTRSYNKRELVRRVMHQVSDLSIFTPEFDTDIYRHLIELFDKTNQPYLPLSNIEQIANIYITHRMGNWLAGYSKATSRLLNCLSPLLTSKPLEVALQLDLREKAFGTFLRRFHKSINPEIAKITTCYGYPTEPLSFGNVAQFLPAVTKHVTSLSSKLAGKAGIQRKKGSEAEDMPFFQRNILSLRECVKLYPDRMKLIGIFNKQALVDFLQRSQEGNFPYTDFYNNIYTVEAILKILS</sequence>
<dbReference type="Gene3D" id="3.60.20.10">
    <property type="entry name" value="Glutamine Phosphoribosylpyrophosphate, subunit 1, domain 1"/>
    <property type="match status" value="1"/>
</dbReference>
<organism evidence="4 5">
    <name type="scientific">candidate division KSB3 bacterium</name>
    <dbReference type="NCBI Taxonomy" id="2044937"/>
    <lineage>
        <taxon>Bacteria</taxon>
        <taxon>candidate division KSB3</taxon>
    </lineage>
</organism>
<dbReference type="InterPro" id="IPR029055">
    <property type="entry name" value="Ntn_hydrolases_N"/>
</dbReference>
<comment type="pathway">
    <text evidence="1">Amino-acid biosynthesis; L-asparagine biosynthesis; L-asparagine from L-aspartate (L-Gln route): step 1/1.</text>
</comment>
<evidence type="ECO:0000256" key="3">
    <source>
        <dbReference type="ARBA" id="ARBA00048741"/>
    </source>
</evidence>
<proteinExistence type="predicted"/>
<dbReference type="Gene3D" id="3.40.50.620">
    <property type="entry name" value="HUPs"/>
    <property type="match status" value="1"/>
</dbReference>
<dbReference type="InterPro" id="IPR051786">
    <property type="entry name" value="ASN_synthetase/amidase"/>
</dbReference>
<accession>A0A2G6KBP7</accession>
<dbReference type="InterPro" id="IPR014729">
    <property type="entry name" value="Rossmann-like_a/b/a_fold"/>
</dbReference>
<comment type="catalytic activity">
    <reaction evidence="3">
        <text>L-aspartate + L-glutamine + ATP + H2O = L-asparagine + L-glutamate + AMP + diphosphate + H(+)</text>
        <dbReference type="Rhea" id="RHEA:12228"/>
        <dbReference type="ChEBI" id="CHEBI:15377"/>
        <dbReference type="ChEBI" id="CHEBI:15378"/>
        <dbReference type="ChEBI" id="CHEBI:29985"/>
        <dbReference type="ChEBI" id="CHEBI:29991"/>
        <dbReference type="ChEBI" id="CHEBI:30616"/>
        <dbReference type="ChEBI" id="CHEBI:33019"/>
        <dbReference type="ChEBI" id="CHEBI:58048"/>
        <dbReference type="ChEBI" id="CHEBI:58359"/>
        <dbReference type="ChEBI" id="CHEBI:456215"/>
        <dbReference type="EC" id="6.3.5.4"/>
    </reaction>
</comment>
<evidence type="ECO:0000313" key="4">
    <source>
        <dbReference type="EMBL" id="PIE33098.1"/>
    </source>
</evidence>
<dbReference type="Proteomes" id="UP000230821">
    <property type="component" value="Unassembled WGS sequence"/>
</dbReference>
<gene>
    <name evidence="4" type="ORF">CSA56_13010</name>
</gene>
<dbReference type="SUPFAM" id="SSF52402">
    <property type="entry name" value="Adenine nucleotide alpha hydrolases-like"/>
    <property type="match status" value="1"/>
</dbReference>
<protein>
    <recommendedName>
        <fullName evidence="2">asparagine synthase (glutamine-hydrolyzing)</fullName>
        <ecNumber evidence="2">6.3.5.4</ecNumber>
    </recommendedName>
</protein>
<reference evidence="4 5" key="1">
    <citation type="submission" date="2017-10" db="EMBL/GenBank/DDBJ databases">
        <title>Novel microbial diversity and functional potential in the marine mammal oral microbiome.</title>
        <authorList>
            <person name="Dudek N.K."/>
            <person name="Sun C.L."/>
            <person name="Burstein D."/>
            <person name="Kantor R.S."/>
            <person name="Aliaga Goltsman D.S."/>
            <person name="Bik E.M."/>
            <person name="Thomas B.C."/>
            <person name="Banfield J.F."/>
            <person name="Relman D.A."/>
        </authorList>
    </citation>
    <scope>NUCLEOTIDE SEQUENCE [LARGE SCALE GENOMIC DNA]</scope>
    <source>
        <strain evidence="4">DOLJORAL78_47_16</strain>
    </source>
</reference>
<dbReference type="SUPFAM" id="SSF56235">
    <property type="entry name" value="N-terminal nucleophile aminohydrolases (Ntn hydrolases)"/>
    <property type="match status" value="1"/>
</dbReference>